<evidence type="ECO:0000313" key="4">
    <source>
        <dbReference type="Proteomes" id="UP000595140"/>
    </source>
</evidence>
<feature type="transmembrane region" description="Helical" evidence="1">
    <location>
        <begin position="143"/>
        <end position="165"/>
    </location>
</feature>
<evidence type="ECO:0000313" key="3">
    <source>
        <dbReference type="EMBL" id="VFQ84277.1"/>
    </source>
</evidence>
<dbReference type="Proteomes" id="UP000595140">
    <property type="component" value="Unassembled WGS sequence"/>
</dbReference>
<dbReference type="InterPro" id="IPR026960">
    <property type="entry name" value="RVT-Znf"/>
</dbReference>
<dbReference type="PANTHER" id="PTHR33116">
    <property type="entry name" value="REVERSE TRANSCRIPTASE ZINC-BINDING DOMAIN-CONTAINING PROTEIN-RELATED-RELATED"/>
    <property type="match status" value="1"/>
</dbReference>
<keyword evidence="1" id="KW-0812">Transmembrane</keyword>
<accession>A0A484M6N4</accession>
<sequence length="465" mass="54211">MKYLTRTLKYYAGKSRFQYHPMCKGLNIINLAFADDLIIACKADRVSVKTIIQCLAHFKSVTGLEVNYSKSQMVLGGVNDHEGEELLKEAKMSRGKLPFKYLGGPITASRISERDCEALVQKLTTQITVWATKHLSYAGRCRLINSVLMGIISFWCRLFIIPTMVMKKIHSICRNFLWSSKADNGKVPSVAWEDVCKPKKEGGLGIKNLVNWNKACGQGLLWDIAQKKDILWVKWIHNKYLKRDSIWDISPKSGMCFYLRKLLLNRDMFAGMSNLESYEVQKGYDWLQGGGTDFQAYPIVWNKLTMPKHQFLMWLAWRNRINTKVRLKRFMEIDTVCVLCHKGDEDKEHLFYKCDYTREIMDDIGHWLKFRWKAASDGDLQEEFKRVKGRRRRQTIMAGFAAICYAVWRARNLKIHQQRSVAAGESKEWIKTHLKSFINFKLRRMYLCQTFVCVGGFIFNLLMYC</sequence>
<keyword evidence="1" id="KW-0472">Membrane</keyword>
<gene>
    <name evidence="3" type="ORF">CCAM_LOCUS26053</name>
</gene>
<dbReference type="AlphaFoldDB" id="A0A484M6N4"/>
<proteinExistence type="predicted"/>
<evidence type="ECO:0000256" key="1">
    <source>
        <dbReference type="SAM" id="Phobius"/>
    </source>
</evidence>
<name>A0A484M6N4_9ASTE</name>
<feature type="transmembrane region" description="Helical" evidence="1">
    <location>
        <begin position="445"/>
        <end position="464"/>
    </location>
</feature>
<keyword evidence="1" id="KW-1133">Transmembrane helix</keyword>
<dbReference type="PANTHER" id="PTHR33116:SF84">
    <property type="entry name" value="RNA-DIRECTED DNA POLYMERASE"/>
    <property type="match status" value="1"/>
</dbReference>
<organism evidence="3 4">
    <name type="scientific">Cuscuta campestris</name>
    <dbReference type="NCBI Taxonomy" id="132261"/>
    <lineage>
        <taxon>Eukaryota</taxon>
        <taxon>Viridiplantae</taxon>
        <taxon>Streptophyta</taxon>
        <taxon>Embryophyta</taxon>
        <taxon>Tracheophyta</taxon>
        <taxon>Spermatophyta</taxon>
        <taxon>Magnoliopsida</taxon>
        <taxon>eudicotyledons</taxon>
        <taxon>Gunneridae</taxon>
        <taxon>Pentapetalae</taxon>
        <taxon>asterids</taxon>
        <taxon>lamiids</taxon>
        <taxon>Solanales</taxon>
        <taxon>Convolvulaceae</taxon>
        <taxon>Cuscuteae</taxon>
        <taxon>Cuscuta</taxon>
        <taxon>Cuscuta subgen. Grammica</taxon>
        <taxon>Cuscuta sect. Cleistogrammica</taxon>
    </lineage>
</organism>
<evidence type="ECO:0000259" key="2">
    <source>
        <dbReference type="Pfam" id="PF13966"/>
    </source>
</evidence>
<protein>
    <recommendedName>
        <fullName evidence="2">Reverse transcriptase zinc-binding domain-containing protein</fullName>
    </recommendedName>
</protein>
<feature type="domain" description="Reverse transcriptase zinc-binding" evidence="2">
    <location>
        <begin position="278"/>
        <end position="360"/>
    </location>
</feature>
<keyword evidence="4" id="KW-1185">Reference proteome</keyword>
<dbReference type="OrthoDB" id="1304137at2759"/>
<dbReference type="EMBL" id="OOIL02002698">
    <property type="protein sequence ID" value="VFQ84277.1"/>
    <property type="molecule type" value="Genomic_DNA"/>
</dbReference>
<dbReference type="Pfam" id="PF13966">
    <property type="entry name" value="zf-RVT"/>
    <property type="match status" value="1"/>
</dbReference>
<reference evidence="3 4" key="1">
    <citation type="submission" date="2018-04" db="EMBL/GenBank/DDBJ databases">
        <authorList>
            <person name="Vogel A."/>
        </authorList>
    </citation>
    <scope>NUCLEOTIDE SEQUENCE [LARGE SCALE GENOMIC DNA]</scope>
</reference>